<dbReference type="AlphaFoldDB" id="A0A926I026"/>
<comment type="caution">
    <text evidence="4">The sequence shown here is derived from an EMBL/GenBank/DDBJ whole genome shotgun (WGS) entry which is preliminary data.</text>
</comment>
<keyword evidence="5" id="KW-1185">Reference proteome</keyword>
<dbReference type="InterPro" id="IPR001638">
    <property type="entry name" value="Solute-binding_3/MltF_N"/>
</dbReference>
<protein>
    <submittedName>
        <fullName evidence="4">Transporter substrate-binding domain-containing protein</fullName>
    </submittedName>
</protein>
<dbReference type="EMBL" id="JACRSU010000004">
    <property type="protein sequence ID" value="MBC8541476.1"/>
    <property type="molecule type" value="Genomic_DNA"/>
</dbReference>
<feature type="chain" id="PRO_5039128633" evidence="2">
    <location>
        <begin position="22"/>
        <end position="272"/>
    </location>
</feature>
<dbReference type="RefSeq" id="WP_177680189.1">
    <property type="nucleotide sequence ID" value="NZ_JACRSU010000004.1"/>
</dbReference>
<keyword evidence="1 2" id="KW-0732">Signal</keyword>
<reference evidence="4" key="1">
    <citation type="submission" date="2020-08" db="EMBL/GenBank/DDBJ databases">
        <title>Genome public.</title>
        <authorList>
            <person name="Liu C."/>
            <person name="Sun Q."/>
        </authorList>
    </citation>
    <scope>NUCLEOTIDE SEQUENCE</scope>
    <source>
        <strain evidence="4">H8</strain>
    </source>
</reference>
<sequence length="272" mass="28855">MKLKKLAALTLSVLMAGALFAGCGSKPANAPASSAPSGESDLSYITDKGKMIIGITDYEPMDYRDANGEWTGFDAEFAKAVCEKLGVEPEFIEIDWDNKALELDAKSIDCVWNGMTLTEEVEKAMECTDAYVENSQVVVMAKDKVDSFQDADSMKELKFVAEAGSAGEKAIKEAGLDAAYTAVGTQTDALMEVASGSSDACVIDITMANAMTGEGTSYANLKGGIALTTEEYVIGFRKGSDAAKKVNELMAEMKADGTLEALASKYELTLAK</sequence>
<feature type="signal peptide" evidence="2">
    <location>
        <begin position="1"/>
        <end position="21"/>
    </location>
</feature>
<proteinExistence type="predicted"/>
<gene>
    <name evidence="4" type="ORF">H8698_10860</name>
</gene>
<name>A0A926I026_9FIRM</name>
<dbReference type="PROSITE" id="PS51257">
    <property type="entry name" value="PROKAR_LIPOPROTEIN"/>
    <property type="match status" value="1"/>
</dbReference>
<dbReference type="Proteomes" id="UP000611762">
    <property type="component" value="Unassembled WGS sequence"/>
</dbReference>
<accession>A0A926I026</accession>
<dbReference type="PANTHER" id="PTHR35936:SF34">
    <property type="entry name" value="ABC TRANSPORTER EXTRACELLULAR-BINDING PROTEIN YCKB-RELATED"/>
    <property type="match status" value="1"/>
</dbReference>
<dbReference type="Gene3D" id="3.40.190.10">
    <property type="entry name" value="Periplasmic binding protein-like II"/>
    <property type="match status" value="2"/>
</dbReference>
<dbReference type="SUPFAM" id="SSF53850">
    <property type="entry name" value="Periplasmic binding protein-like II"/>
    <property type="match status" value="1"/>
</dbReference>
<evidence type="ECO:0000313" key="4">
    <source>
        <dbReference type="EMBL" id="MBC8541476.1"/>
    </source>
</evidence>
<evidence type="ECO:0000313" key="5">
    <source>
        <dbReference type="Proteomes" id="UP000611762"/>
    </source>
</evidence>
<feature type="domain" description="Solute-binding protein family 3/N-terminal" evidence="3">
    <location>
        <begin position="50"/>
        <end position="270"/>
    </location>
</feature>
<dbReference type="SMART" id="SM00062">
    <property type="entry name" value="PBPb"/>
    <property type="match status" value="1"/>
</dbReference>
<organism evidence="4 5">
    <name type="scientific">Congzhengia minquanensis</name>
    <dbReference type="NCBI Taxonomy" id="2763657"/>
    <lineage>
        <taxon>Bacteria</taxon>
        <taxon>Bacillati</taxon>
        <taxon>Bacillota</taxon>
        <taxon>Clostridia</taxon>
        <taxon>Eubacteriales</taxon>
        <taxon>Oscillospiraceae</taxon>
        <taxon>Congzhengia</taxon>
    </lineage>
</organism>
<evidence type="ECO:0000256" key="1">
    <source>
        <dbReference type="ARBA" id="ARBA00022729"/>
    </source>
</evidence>
<dbReference type="PANTHER" id="PTHR35936">
    <property type="entry name" value="MEMBRANE-BOUND LYTIC MUREIN TRANSGLYCOSYLASE F"/>
    <property type="match status" value="1"/>
</dbReference>
<dbReference type="Pfam" id="PF00497">
    <property type="entry name" value="SBP_bac_3"/>
    <property type="match status" value="1"/>
</dbReference>
<evidence type="ECO:0000259" key="3">
    <source>
        <dbReference type="SMART" id="SM00062"/>
    </source>
</evidence>
<evidence type="ECO:0000256" key="2">
    <source>
        <dbReference type="SAM" id="SignalP"/>
    </source>
</evidence>